<reference evidence="1 2" key="1">
    <citation type="submission" date="2016-10" db="EMBL/GenBank/DDBJ databases">
        <title>Draft Genome sequence of Roseomonas sp. strain M3.</title>
        <authorList>
            <person name="Subhash Y."/>
            <person name="Lee S."/>
        </authorList>
    </citation>
    <scope>NUCLEOTIDE SEQUENCE [LARGE SCALE GENOMIC DNA]</scope>
    <source>
        <strain evidence="1 2">M3</strain>
    </source>
</reference>
<evidence type="ECO:0000313" key="1">
    <source>
        <dbReference type="EMBL" id="ONG50053.1"/>
    </source>
</evidence>
<comment type="caution">
    <text evidence="1">The sequence shown here is derived from an EMBL/GenBank/DDBJ whole genome shotgun (WGS) entry which is preliminary data.</text>
</comment>
<organism evidence="1 2">
    <name type="scientific">Teichococcus deserti</name>
    <dbReference type="NCBI Taxonomy" id="1817963"/>
    <lineage>
        <taxon>Bacteria</taxon>
        <taxon>Pseudomonadati</taxon>
        <taxon>Pseudomonadota</taxon>
        <taxon>Alphaproteobacteria</taxon>
        <taxon>Acetobacterales</taxon>
        <taxon>Roseomonadaceae</taxon>
        <taxon>Roseomonas</taxon>
    </lineage>
</organism>
<evidence type="ECO:0000313" key="2">
    <source>
        <dbReference type="Proteomes" id="UP000188879"/>
    </source>
</evidence>
<dbReference type="RefSeq" id="WP_076958999.1">
    <property type="nucleotide sequence ID" value="NZ_MLCO01000209.1"/>
</dbReference>
<gene>
    <name evidence="1" type="ORF">BKE38_19640</name>
</gene>
<accession>A0A1V2H096</accession>
<keyword evidence="2" id="KW-1185">Reference proteome</keyword>
<proteinExistence type="predicted"/>
<dbReference type="Proteomes" id="UP000188879">
    <property type="component" value="Unassembled WGS sequence"/>
</dbReference>
<sequence>MAKAQSSSASTADAGLAARRPSFDDGITIDVDAQLRKKHWFDITIPVIRIDADRTEGFDIDPAAQFAWGQNKQVTGFFGDLLSTALGGKNGGDVGRFEDHYALGSKEIIVRVGDDVFVYAPGNTRNINVSARDDVFVYAPDNKGKITAHGDDVFIFAPDNESGLEAFARSVADATAKAKGAAPLGIGLTGLAKAGAEADAYTFVYAKNNHGHIHAGADADASAKAEASVSANRGDAKAVAVAEASAESKILVYAPGDGSVSTSNDADALATANAMAESQFGTVQALSDSLAVAAAQTDVIQYHGGYDHYFFA</sequence>
<dbReference type="EMBL" id="MLCO01000209">
    <property type="protein sequence ID" value="ONG50053.1"/>
    <property type="molecule type" value="Genomic_DNA"/>
</dbReference>
<name>A0A1V2H096_9PROT</name>
<dbReference type="OrthoDB" id="7261778at2"/>
<dbReference type="AlphaFoldDB" id="A0A1V2H096"/>
<protein>
    <submittedName>
        <fullName evidence="1">Uncharacterized protein</fullName>
    </submittedName>
</protein>